<protein>
    <recommendedName>
        <fullName evidence="3">DUF4408 domain-containing protein</fullName>
    </recommendedName>
</protein>
<keyword evidence="2" id="KW-1133">Transmembrane helix</keyword>
<evidence type="ECO:0000313" key="5">
    <source>
        <dbReference type="Proteomes" id="UP000027138"/>
    </source>
</evidence>
<keyword evidence="2" id="KW-0812">Transmembrane</keyword>
<reference evidence="4 5" key="1">
    <citation type="journal article" date="2014" name="PLoS ONE">
        <title>Global Analysis of Gene Expression Profiles in Physic Nut (Jatropha curcas L.) Seedlings Exposed to Salt Stress.</title>
        <authorList>
            <person name="Zhang L."/>
            <person name="Zhang C."/>
            <person name="Wu P."/>
            <person name="Chen Y."/>
            <person name="Li M."/>
            <person name="Jiang H."/>
            <person name="Wu G."/>
        </authorList>
    </citation>
    <scope>NUCLEOTIDE SEQUENCE [LARGE SCALE GENOMIC DNA]</scope>
    <source>
        <strain evidence="5">cv. GZQX0401</strain>
        <tissue evidence="4">Young leaves</tissue>
    </source>
</reference>
<name>A0A067JSI5_JATCU</name>
<accession>A0A067JSI5</accession>
<dbReference type="AlphaFoldDB" id="A0A067JSI5"/>
<feature type="transmembrane region" description="Helical" evidence="2">
    <location>
        <begin position="26"/>
        <end position="47"/>
    </location>
</feature>
<evidence type="ECO:0000256" key="2">
    <source>
        <dbReference type="SAM" id="Phobius"/>
    </source>
</evidence>
<organism evidence="4 5">
    <name type="scientific">Jatropha curcas</name>
    <name type="common">Barbados nut</name>
    <dbReference type="NCBI Taxonomy" id="180498"/>
    <lineage>
        <taxon>Eukaryota</taxon>
        <taxon>Viridiplantae</taxon>
        <taxon>Streptophyta</taxon>
        <taxon>Embryophyta</taxon>
        <taxon>Tracheophyta</taxon>
        <taxon>Spermatophyta</taxon>
        <taxon>Magnoliopsida</taxon>
        <taxon>eudicotyledons</taxon>
        <taxon>Gunneridae</taxon>
        <taxon>Pentapetalae</taxon>
        <taxon>rosids</taxon>
        <taxon>fabids</taxon>
        <taxon>Malpighiales</taxon>
        <taxon>Euphorbiaceae</taxon>
        <taxon>Crotonoideae</taxon>
        <taxon>Jatropheae</taxon>
        <taxon>Jatropha</taxon>
    </lineage>
</organism>
<feature type="domain" description="DUF4408" evidence="3">
    <location>
        <begin position="62"/>
        <end position="86"/>
    </location>
</feature>
<dbReference type="STRING" id="180498.A0A067JSI5"/>
<dbReference type="PANTHER" id="PTHR35762:SF5">
    <property type="entry name" value="DUF4408 DOMAIN-CONTAINING PROTEIN"/>
    <property type="match status" value="1"/>
</dbReference>
<evidence type="ECO:0000259" key="3">
    <source>
        <dbReference type="Pfam" id="PF14364"/>
    </source>
</evidence>
<dbReference type="EMBL" id="KK914893">
    <property type="protein sequence ID" value="KDP26842.1"/>
    <property type="molecule type" value="Genomic_DNA"/>
</dbReference>
<feature type="transmembrane region" description="Helical" evidence="2">
    <location>
        <begin position="59"/>
        <end position="81"/>
    </location>
</feature>
<dbReference type="InterPro" id="IPR025520">
    <property type="entry name" value="DUF4408"/>
</dbReference>
<dbReference type="PANTHER" id="PTHR35762">
    <property type="entry name" value="TRANSMEMBRANE PROTEIN"/>
    <property type="match status" value="1"/>
</dbReference>
<keyword evidence="5" id="KW-1185">Reference proteome</keyword>
<evidence type="ECO:0000313" key="4">
    <source>
        <dbReference type="EMBL" id="KDP26842.1"/>
    </source>
</evidence>
<evidence type="ECO:0000256" key="1">
    <source>
        <dbReference type="SAM" id="MobiDB-lite"/>
    </source>
</evidence>
<gene>
    <name evidence="4" type="ORF">JCGZ_18000</name>
</gene>
<sequence>MDTLSNTKKLQAMNNYYKITQFLQNIIVDLFLIAFTCSLLFSCSYWFSFFKKLVFDTNYYSSIFSPKCLFIVVNVIVLFLVGESKLTGDSNSSAIYDDYVERSRSLRALSNFQEKIENSKLELISLSEEKKIINNIVQDGKVMEEVTETIEEEEEEYEEVEEEILQEAQEVEEECQEEEEEEKDIRDEEEEIGLLPTEELNKRVEEFIARVNKQRWLEEARLLVCCAA</sequence>
<feature type="region of interest" description="Disordered" evidence="1">
    <location>
        <begin position="172"/>
        <end position="191"/>
    </location>
</feature>
<dbReference type="Pfam" id="PF14364">
    <property type="entry name" value="DUF4408"/>
    <property type="match status" value="1"/>
</dbReference>
<dbReference type="OrthoDB" id="781735at2759"/>
<dbReference type="Proteomes" id="UP000027138">
    <property type="component" value="Unassembled WGS sequence"/>
</dbReference>
<proteinExistence type="predicted"/>
<keyword evidence="2" id="KW-0472">Membrane</keyword>